<dbReference type="SUPFAM" id="SSF57701">
    <property type="entry name" value="Zn2/Cys6 DNA-binding domain"/>
    <property type="match status" value="1"/>
</dbReference>
<name>A0A6A5VQZ3_9PLEO</name>
<evidence type="ECO:0000313" key="4">
    <source>
        <dbReference type="EMBL" id="KAF1977316.1"/>
    </source>
</evidence>
<dbReference type="InterPro" id="IPR001138">
    <property type="entry name" value="Zn2Cys6_DnaBD"/>
</dbReference>
<dbReference type="EMBL" id="ML976663">
    <property type="protein sequence ID" value="KAF1977316.1"/>
    <property type="molecule type" value="Genomic_DNA"/>
</dbReference>
<dbReference type="GO" id="GO:0000981">
    <property type="term" value="F:DNA-binding transcription factor activity, RNA polymerase II-specific"/>
    <property type="evidence" value="ECO:0007669"/>
    <property type="project" value="InterPro"/>
</dbReference>
<feature type="region of interest" description="Disordered" evidence="2">
    <location>
        <begin position="1"/>
        <end position="44"/>
    </location>
</feature>
<keyword evidence="1" id="KW-0539">Nucleus</keyword>
<proteinExistence type="predicted"/>
<accession>A0A6A5VQZ3</accession>
<dbReference type="CDD" id="cd00067">
    <property type="entry name" value="GAL4"/>
    <property type="match status" value="1"/>
</dbReference>
<gene>
    <name evidence="4" type="ORF">BU23DRAFT_550647</name>
</gene>
<sequence length="747" mass="81503">MASTGPYGDAEEKPSGGTAMFVNHNGGTPPQQQQQQQQQQQHIPADELQMREQLSQHIQQGADMMHPQAHLQPMGAMNAPHHHFQTPPRPVHSPQHMAQSAQSVMGIDEHNAFLDHDGTTRKRSKVSRACDECRRKKIRCDATSENGPVSCSNCKRTGARCQFSRQPMKRGPSRGYIKELADRLHELENQIQQPQGQTASYDLGPIDQSLEASSHFSRKRTHSMSENLSDPYARPSWPGQDREPLNGTSENNNRRVSFTEWTLVGNLITGSNETTIKAYYSTIHGTLPLLSSESSSLNRLSHCPSKLREALFLSLECSIRSVAPRALPPNDASVNQMLHQCSEVIDAARHTLDDSDHFRQFFNNLVYCQSLVFMFIASDRPKPGTVGNSAELLGRIAGVVTDIGLDDAKTLASLREQDFELYQAARQTFWVAFILDRFHASSRSKNIMLPLHEGSPSREDYKLLGEEAYHIARAADIVGQVVSISKAGSVPELDPASPFAFTALSATSPSTKYLNGQLTRFRESIDISNLPGNASPHLAYQYLRLLTARLSNFSPSVELLTLTKDLLRNLAHGRVTPLHHIFVSLVATSLGDLSDRLETQIEAHASMKELADGIANESIINMSSDNLGWDAAIRDLLHQKRGSIPSHSAPEQPSPQQHLAGLQHLAAAAVGEREGTDVRPTSSSGNAHATPAPANDLSAAIAAATEAAKAQAQAQDTGTAAQHGSSPNNGGNGNPYDTSALVKEDGF</sequence>
<dbReference type="OrthoDB" id="5426978at2759"/>
<feature type="compositionally biased region" description="Low complexity" evidence="2">
    <location>
        <begin position="31"/>
        <end position="41"/>
    </location>
</feature>
<evidence type="ECO:0000256" key="1">
    <source>
        <dbReference type="ARBA" id="ARBA00023242"/>
    </source>
</evidence>
<reference evidence="4" key="1">
    <citation type="journal article" date="2020" name="Stud. Mycol.">
        <title>101 Dothideomycetes genomes: a test case for predicting lifestyles and emergence of pathogens.</title>
        <authorList>
            <person name="Haridas S."/>
            <person name="Albert R."/>
            <person name="Binder M."/>
            <person name="Bloem J."/>
            <person name="Labutti K."/>
            <person name="Salamov A."/>
            <person name="Andreopoulos B."/>
            <person name="Baker S."/>
            <person name="Barry K."/>
            <person name="Bills G."/>
            <person name="Bluhm B."/>
            <person name="Cannon C."/>
            <person name="Castanera R."/>
            <person name="Culley D."/>
            <person name="Daum C."/>
            <person name="Ezra D."/>
            <person name="Gonzalez J."/>
            <person name="Henrissat B."/>
            <person name="Kuo A."/>
            <person name="Liang C."/>
            <person name="Lipzen A."/>
            <person name="Lutzoni F."/>
            <person name="Magnuson J."/>
            <person name="Mondo S."/>
            <person name="Nolan M."/>
            <person name="Ohm R."/>
            <person name="Pangilinan J."/>
            <person name="Park H.-J."/>
            <person name="Ramirez L."/>
            <person name="Alfaro M."/>
            <person name="Sun H."/>
            <person name="Tritt A."/>
            <person name="Yoshinaga Y."/>
            <person name="Zwiers L.-H."/>
            <person name="Turgeon B."/>
            <person name="Goodwin S."/>
            <person name="Spatafora J."/>
            <person name="Crous P."/>
            <person name="Grigoriev I."/>
        </authorList>
    </citation>
    <scope>NUCLEOTIDE SEQUENCE</scope>
    <source>
        <strain evidence="4">CBS 107.79</strain>
    </source>
</reference>
<dbReference type="GO" id="GO:0008270">
    <property type="term" value="F:zinc ion binding"/>
    <property type="evidence" value="ECO:0007669"/>
    <property type="project" value="InterPro"/>
</dbReference>
<dbReference type="SMART" id="SM00066">
    <property type="entry name" value="GAL4"/>
    <property type="match status" value="1"/>
</dbReference>
<dbReference type="PANTHER" id="PTHR46910">
    <property type="entry name" value="TRANSCRIPTION FACTOR PDR1"/>
    <property type="match status" value="1"/>
</dbReference>
<protein>
    <recommendedName>
        <fullName evidence="3">Zn(2)-C6 fungal-type domain-containing protein</fullName>
    </recommendedName>
</protein>
<dbReference type="InterPro" id="IPR050987">
    <property type="entry name" value="AtrR-like"/>
</dbReference>
<dbReference type="Proteomes" id="UP000800036">
    <property type="component" value="Unassembled WGS sequence"/>
</dbReference>
<dbReference type="Gene3D" id="4.10.240.10">
    <property type="entry name" value="Zn(2)-C6 fungal-type DNA-binding domain"/>
    <property type="match status" value="1"/>
</dbReference>
<keyword evidence="5" id="KW-1185">Reference proteome</keyword>
<organism evidence="4 5">
    <name type="scientific">Bimuria novae-zelandiae CBS 107.79</name>
    <dbReference type="NCBI Taxonomy" id="1447943"/>
    <lineage>
        <taxon>Eukaryota</taxon>
        <taxon>Fungi</taxon>
        <taxon>Dikarya</taxon>
        <taxon>Ascomycota</taxon>
        <taxon>Pezizomycotina</taxon>
        <taxon>Dothideomycetes</taxon>
        <taxon>Pleosporomycetidae</taxon>
        <taxon>Pleosporales</taxon>
        <taxon>Massarineae</taxon>
        <taxon>Didymosphaeriaceae</taxon>
        <taxon>Bimuria</taxon>
    </lineage>
</organism>
<evidence type="ECO:0000313" key="5">
    <source>
        <dbReference type="Proteomes" id="UP000800036"/>
    </source>
</evidence>
<dbReference type="PANTHER" id="PTHR46910:SF40">
    <property type="entry name" value="ZN(II)2CYS6 TRANSCRIPTION FACTOR (EUROFUNG)"/>
    <property type="match status" value="1"/>
</dbReference>
<dbReference type="InterPro" id="IPR036864">
    <property type="entry name" value="Zn2-C6_fun-type_DNA-bd_sf"/>
</dbReference>
<evidence type="ECO:0000259" key="3">
    <source>
        <dbReference type="PROSITE" id="PS50048"/>
    </source>
</evidence>
<feature type="region of interest" description="Disordered" evidence="2">
    <location>
        <begin position="671"/>
        <end position="747"/>
    </location>
</feature>
<dbReference type="Pfam" id="PF00172">
    <property type="entry name" value="Zn_clus"/>
    <property type="match status" value="1"/>
</dbReference>
<feature type="region of interest" description="Disordered" evidence="2">
    <location>
        <begin position="213"/>
        <end position="252"/>
    </location>
</feature>
<dbReference type="AlphaFoldDB" id="A0A6A5VQZ3"/>
<dbReference type="PROSITE" id="PS50048">
    <property type="entry name" value="ZN2_CY6_FUNGAL_2"/>
    <property type="match status" value="1"/>
</dbReference>
<dbReference type="CDD" id="cd12148">
    <property type="entry name" value="fungal_TF_MHR"/>
    <property type="match status" value="1"/>
</dbReference>
<feature type="domain" description="Zn(2)-C6 fungal-type" evidence="3">
    <location>
        <begin position="129"/>
        <end position="163"/>
    </location>
</feature>
<evidence type="ECO:0000256" key="2">
    <source>
        <dbReference type="SAM" id="MobiDB-lite"/>
    </source>
</evidence>
<dbReference type="PROSITE" id="PS00463">
    <property type="entry name" value="ZN2_CY6_FUNGAL_1"/>
    <property type="match status" value="1"/>
</dbReference>
<feature type="compositionally biased region" description="Low complexity" evidence="2">
    <location>
        <begin position="699"/>
        <end position="729"/>
    </location>
</feature>